<name>A0AAV5TWN3_9BILA</name>
<dbReference type="Pfam" id="PF03803">
    <property type="entry name" value="Scramblase"/>
    <property type="match status" value="1"/>
</dbReference>
<dbReference type="InterPro" id="IPR005552">
    <property type="entry name" value="Scramblase"/>
</dbReference>
<feature type="non-terminal residue" evidence="3">
    <location>
        <position position="1"/>
    </location>
</feature>
<reference evidence="3" key="1">
    <citation type="submission" date="2023-10" db="EMBL/GenBank/DDBJ databases">
        <title>Genome assembly of Pristionchus species.</title>
        <authorList>
            <person name="Yoshida K."/>
            <person name="Sommer R.J."/>
        </authorList>
    </citation>
    <scope>NUCLEOTIDE SEQUENCE</scope>
    <source>
        <strain evidence="3">RS0144</strain>
    </source>
</reference>
<proteinExistence type="inferred from homology"/>
<protein>
    <recommendedName>
        <fullName evidence="2">Phospholipid scramblase</fullName>
    </recommendedName>
</protein>
<evidence type="ECO:0000256" key="1">
    <source>
        <dbReference type="ARBA" id="ARBA00005350"/>
    </source>
</evidence>
<gene>
    <name evidence="3" type="ORF">PENTCL1PPCAC_21141</name>
</gene>
<accession>A0AAV5TWN3</accession>
<comment type="similarity">
    <text evidence="1 2">Belongs to the phospholipid scramblase family.</text>
</comment>
<dbReference type="Proteomes" id="UP001432027">
    <property type="component" value="Unassembled WGS sequence"/>
</dbReference>
<keyword evidence="2" id="KW-0449">Lipoprotein</keyword>
<evidence type="ECO:0000313" key="4">
    <source>
        <dbReference type="Proteomes" id="UP001432027"/>
    </source>
</evidence>
<comment type="caution">
    <text evidence="3">The sequence shown here is derived from an EMBL/GenBank/DDBJ whole genome shotgun (WGS) entry which is preliminary data.</text>
</comment>
<comment type="cofactor">
    <cofactor evidence="2">
        <name>Ca(2+)</name>
        <dbReference type="ChEBI" id="CHEBI:29108"/>
    </cofactor>
</comment>
<keyword evidence="4" id="KW-1185">Reference proteome</keyword>
<dbReference type="AlphaFoldDB" id="A0AAV5TWN3"/>
<evidence type="ECO:0000313" key="3">
    <source>
        <dbReference type="EMBL" id="GMS98965.1"/>
    </source>
</evidence>
<dbReference type="GO" id="GO:0017128">
    <property type="term" value="F:phospholipid scramblase activity"/>
    <property type="evidence" value="ECO:0007669"/>
    <property type="project" value="InterPro"/>
</dbReference>
<dbReference type="EMBL" id="BTSX01000005">
    <property type="protein sequence ID" value="GMS98965.1"/>
    <property type="molecule type" value="Genomic_DNA"/>
</dbReference>
<evidence type="ECO:0000256" key="2">
    <source>
        <dbReference type="RuleBase" id="RU363116"/>
    </source>
</evidence>
<keyword evidence="2" id="KW-0106">Calcium</keyword>
<comment type="function">
    <text evidence="2">May mediate accelerated ATP-independent bidirectional transbilayer migration of phospholipids upon binding calcium ions that results in a loss of phospholipid asymmetry in the plasma membrane.</text>
</comment>
<sequence>QALGAVVIQPPYVSHQFGAGASPIVVQPGAPQLPKYWVAVPVVALPNCPPGLEFLHGRDKVIIKEKQQLIETLVAVELPNRYSIQTTTCEQIYCMAEEP</sequence>
<organism evidence="3 4">
    <name type="scientific">Pristionchus entomophagus</name>
    <dbReference type="NCBI Taxonomy" id="358040"/>
    <lineage>
        <taxon>Eukaryota</taxon>
        <taxon>Metazoa</taxon>
        <taxon>Ecdysozoa</taxon>
        <taxon>Nematoda</taxon>
        <taxon>Chromadorea</taxon>
        <taxon>Rhabditida</taxon>
        <taxon>Rhabditina</taxon>
        <taxon>Diplogasteromorpha</taxon>
        <taxon>Diplogasteroidea</taxon>
        <taxon>Neodiplogasteridae</taxon>
        <taxon>Pristionchus</taxon>
    </lineage>
</organism>
<keyword evidence="2" id="KW-0564">Palmitate</keyword>